<keyword evidence="1" id="KW-0812">Transmembrane</keyword>
<evidence type="ECO:0000259" key="2">
    <source>
        <dbReference type="Pfam" id="PF07331"/>
    </source>
</evidence>
<protein>
    <submittedName>
        <fullName evidence="3">Tripartite tricarboxylate transporter TctB family protein</fullName>
    </submittedName>
</protein>
<evidence type="ECO:0000256" key="1">
    <source>
        <dbReference type="SAM" id="Phobius"/>
    </source>
</evidence>
<evidence type="ECO:0000313" key="3">
    <source>
        <dbReference type="EMBL" id="SFE53610.1"/>
    </source>
</evidence>
<name>A0A1I2BEN2_9BACI</name>
<dbReference type="Pfam" id="PF07331">
    <property type="entry name" value="TctB"/>
    <property type="match status" value="1"/>
</dbReference>
<keyword evidence="1" id="KW-1133">Transmembrane helix</keyword>
<accession>A0A1I2BEN2</accession>
<feature type="transmembrane region" description="Helical" evidence="1">
    <location>
        <begin position="113"/>
        <end position="131"/>
    </location>
</feature>
<organism evidence="3 4">
    <name type="scientific">Alteribacillus iranensis</name>
    <dbReference type="NCBI Taxonomy" id="930128"/>
    <lineage>
        <taxon>Bacteria</taxon>
        <taxon>Bacillati</taxon>
        <taxon>Bacillota</taxon>
        <taxon>Bacilli</taxon>
        <taxon>Bacillales</taxon>
        <taxon>Bacillaceae</taxon>
        <taxon>Alteribacillus</taxon>
    </lineage>
</organism>
<keyword evidence="1" id="KW-0472">Membrane</keyword>
<dbReference type="AlphaFoldDB" id="A0A1I2BEN2"/>
<feature type="transmembrane region" description="Helical" evidence="1">
    <location>
        <begin position="36"/>
        <end position="54"/>
    </location>
</feature>
<reference evidence="3 4" key="1">
    <citation type="submission" date="2016-10" db="EMBL/GenBank/DDBJ databases">
        <authorList>
            <person name="de Groot N.N."/>
        </authorList>
    </citation>
    <scope>NUCLEOTIDE SEQUENCE [LARGE SCALE GENOMIC DNA]</scope>
    <source>
        <strain evidence="3 4">DSM 23995</strain>
    </source>
</reference>
<dbReference type="InterPro" id="IPR009936">
    <property type="entry name" value="DUF1468"/>
</dbReference>
<dbReference type="RefSeq" id="WP_091658440.1">
    <property type="nucleotide sequence ID" value="NZ_FONT01000002.1"/>
</dbReference>
<dbReference type="OrthoDB" id="2454096at2"/>
<gene>
    <name evidence="3" type="ORF">SAMN05192532_102211</name>
</gene>
<feature type="domain" description="DUF1468" evidence="2">
    <location>
        <begin position="4"/>
        <end position="140"/>
    </location>
</feature>
<evidence type="ECO:0000313" key="4">
    <source>
        <dbReference type="Proteomes" id="UP000199516"/>
    </source>
</evidence>
<feature type="transmembrane region" description="Helical" evidence="1">
    <location>
        <begin position="74"/>
        <end position="107"/>
    </location>
</feature>
<dbReference type="EMBL" id="FONT01000002">
    <property type="protein sequence ID" value="SFE53610.1"/>
    <property type="molecule type" value="Genomic_DNA"/>
</dbReference>
<sequence>MRIIFSVFLFLFSIYFTVQAYEYDYMTSSGQFGPGFFPLWIGFLLIVFTAITLFKAIKQRLEQEDLKSNQLTTLFLVFAVTFLFIFLLNILGAVIGMVIYVFALLFILNREKLVLNTIISITIPVGTYLLLDVWLNAGFPKGIFGL</sequence>
<dbReference type="STRING" id="930128.SAMN05192532_102211"/>
<keyword evidence="4" id="KW-1185">Reference proteome</keyword>
<dbReference type="Proteomes" id="UP000199516">
    <property type="component" value="Unassembled WGS sequence"/>
</dbReference>
<proteinExistence type="predicted"/>